<organism evidence="13 14">
    <name type="scientific">Allofranklinella schreckenbergeri</name>
    <dbReference type="NCBI Taxonomy" id="1076744"/>
    <lineage>
        <taxon>Bacteria</taxon>
        <taxon>Pseudomonadati</taxon>
        <taxon>Pseudomonadota</taxon>
        <taxon>Betaproteobacteria</taxon>
        <taxon>Burkholderiales</taxon>
        <taxon>Comamonadaceae</taxon>
        <taxon>Allofranklinella</taxon>
    </lineage>
</organism>
<evidence type="ECO:0000256" key="10">
    <source>
        <dbReference type="ARBA" id="ARBA00093548"/>
    </source>
</evidence>
<evidence type="ECO:0000313" key="14">
    <source>
        <dbReference type="Proteomes" id="UP000267521"/>
    </source>
</evidence>
<dbReference type="RefSeq" id="WP_122238605.1">
    <property type="nucleotide sequence ID" value="NZ_RDQM01000009.1"/>
</dbReference>
<evidence type="ECO:0000256" key="8">
    <source>
        <dbReference type="ARBA" id="ARBA00023237"/>
    </source>
</evidence>
<dbReference type="InterPro" id="IPR039910">
    <property type="entry name" value="D15-like"/>
</dbReference>
<sequence>MRDRPLFTAAQTATPTAAQTAAATAIRAAAPAALPRPRTAVGPLAAVCAVACAALALSGCGVLGKKNADAQAADATPTSSASQGALAFDVQVNSSDRAIAKHLERHLSLQRYTRFPDLRQTEFNRLLAEARTNASDLLAALGYFNPELQLRVQEGDTLEEGETELAPRTIVIDVEPGPQATIASHAIAFEGDAADNPAAQRQRARIERRWPLKEGSAFTQTEWDSAKQGGLRELQKLRYPTAQISDSQARVDADANRVDLRVRYDSGPAYRFGALQLQGLERYDAEGISHIARIPTGADYSEEALLDAQQRLASSGYFESAFLMIDTDSEPDNATVIAQLREAPYQKLVFGVGLSTDAGARLSLDHVHNQLWPLGWRAVSQVALDMRAQKASTRWSALPQRNGWAWYLGGSLSREDVGDYKTNTLSLTGGRSKTVGHIERRYYLQYDMSQVTGNGLGSSSALLGSYSWTGRYFNNKTNPTAGFGLGAELGAGYTLTPERKPFARTRLRAQGFWPLGQRNEAGRRSRLALRGELGAVVANSATRVPASLLFLTGGDATVRGYSYHSIGTRAASGKLYGGRYMGVASLEWQRPLTLMGNVHDWESAVFLDTGAVANNTGHLKLHTGLGAGLRWNSPVGPMQADLAYGIQEKQVRLHLRMGFTF</sequence>
<gene>
    <name evidence="13" type="ORF">EBQ26_08510</name>
</gene>
<dbReference type="PANTHER" id="PTHR12815:SF47">
    <property type="entry name" value="TRANSLOCATION AND ASSEMBLY MODULE SUBUNIT TAMA"/>
    <property type="match status" value="1"/>
</dbReference>
<accession>A0A3M6Q5P4</accession>
<evidence type="ECO:0000256" key="3">
    <source>
        <dbReference type="ARBA" id="ARBA00015419"/>
    </source>
</evidence>
<feature type="domain" description="TamA POTRA" evidence="12">
    <location>
        <begin position="89"/>
        <end position="156"/>
    </location>
</feature>
<dbReference type="Gene3D" id="3.10.20.310">
    <property type="entry name" value="membrane protein fhac"/>
    <property type="match status" value="2"/>
</dbReference>
<dbReference type="PANTHER" id="PTHR12815">
    <property type="entry name" value="SORTING AND ASSEMBLY MACHINERY SAMM50 PROTEIN FAMILY MEMBER"/>
    <property type="match status" value="1"/>
</dbReference>
<keyword evidence="5" id="KW-0812">Transmembrane</keyword>
<feature type="domain" description="Bacterial surface antigen (D15)" evidence="11">
    <location>
        <begin position="441"/>
        <end position="661"/>
    </location>
</feature>
<dbReference type="InterPro" id="IPR000184">
    <property type="entry name" value="Bac_surfAg_D15"/>
</dbReference>
<evidence type="ECO:0000256" key="5">
    <source>
        <dbReference type="ARBA" id="ARBA00022692"/>
    </source>
</evidence>
<protein>
    <recommendedName>
        <fullName evidence="3">Translocation and assembly module subunit TamA</fullName>
    </recommendedName>
    <alternativeName>
        <fullName evidence="9">Autotransporter assembly factor TamA</fullName>
    </alternativeName>
</protein>
<keyword evidence="8" id="KW-0998">Cell outer membrane</keyword>
<keyword evidence="4" id="KW-1134">Transmembrane beta strand</keyword>
<evidence type="ECO:0000313" key="13">
    <source>
        <dbReference type="EMBL" id="RMW97708.1"/>
    </source>
</evidence>
<comment type="subcellular location">
    <subcellularLocation>
        <location evidence="1">Cell outer membrane</location>
    </subcellularLocation>
</comment>
<evidence type="ECO:0000259" key="12">
    <source>
        <dbReference type="Pfam" id="PF17243"/>
    </source>
</evidence>
<dbReference type="Gene3D" id="2.40.160.50">
    <property type="entry name" value="membrane protein fhac: a member of the omp85/tpsb transporter family"/>
    <property type="match status" value="1"/>
</dbReference>
<keyword evidence="7" id="KW-0472">Membrane</keyword>
<proteinExistence type="inferred from homology"/>
<evidence type="ECO:0000256" key="9">
    <source>
        <dbReference type="ARBA" id="ARBA00033063"/>
    </source>
</evidence>
<reference evidence="13 14" key="1">
    <citation type="submission" date="2018-10" db="EMBL/GenBank/DDBJ databases">
        <title>Comamonadaceae CDC group NO-1 genome sequencing and assembly.</title>
        <authorList>
            <person name="Bernier A.-M."/>
            <person name="Bernard K."/>
        </authorList>
    </citation>
    <scope>NUCLEOTIDE SEQUENCE [LARGE SCALE GENOMIC DNA]</scope>
    <source>
        <strain evidence="13 14">NML970147</strain>
    </source>
</reference>
<evidence type="ECO:0000256" key="4">
    <source>
        <dbReference type="ARBA" id="ARBA00022452"/>
    </source>
</evidence>
<evidence type="ECO:0000256" key="6">
    <source>
        <dbReference type="ARBA" id="ARBA00022729"/>
    </source>
</evidence>
<dbReference type="EMBL" id="RDQM01000009">
    <property type="protein sequence ID" value="RMW97708.1"/>
    <property type="molecule type" value="Genomic_DNA"/>
</dbReference>
<comment type="subunit">
    <text evidence="10">Interacts with TamB to form the translocation and assembly module (TAM).</text>
</comment>
<evidence type="ECO:0000256" key="1">
    <source>
        <dbReference type="ARBA" id="ARBA00004442"/>
    </source>
</evidence>
<comment type="similarity">
    <text evidence="2">Belongs to the TamA family.</text>
</comment>
<dbReference type="InterPro" id="IPR035243">
    <property type="entry name" value="TamA_POTRA_Dom_1"/>
</dbReference>
<dbReference type="AlphaFoldDB" id="A0A3M6Q5P4"/>
<keyword evidence="6" id="KW-0732">Signal</keyword>
<evidence type="ECO:0000256" key="7">
    <source>
        <dbReference type="ARBA" id="ARBA00023136"/>
    </source>
</evidence>
<dbReference type="Pfam" id="PF01103">
    <property type="entry name" value="Omp85"/>
    <property type="match status" value="1"/>
</dbReference>
<evidence type="ECO:0000259" key="11">
    <source>
        <dbReference type="Pfam" id="PF01103"/>
    </source>
</evidence>
<name>A0A3M6Q5P4_9BURK</name>
<evidence type="ECO:0000256" key="2">
    <source>
        <dbReference type="ARBA" id="ARBA00010248"/>
    </source>
</evidence>
<dbReference type="Pfam" id="PF17243">
    <property type="entry name" value="POTRA_TamA_1"/>
    <property type="match status" value="1"/>
</dbReference>
<dbReference type="Proteomes" id="UP000267521">
    <property type="component" value="Unassembled WGS sequence"/>
</dbReference>
<comment type="caution">
    <text evidence="13">The sequence shown here is derived from an EMBL/GenBank/DDBJ whole genome shotgun (WGS) entry which is preliminary data.</text>
</comment>
<dbReference type="GO" id="GO:0009279">
    <property type="term" value="C:cell outer membrane"/>
    <property type="evidence" value="ECO:0007669"/>
    <property type="project" value="UniProtKB-SubCell"/>
</dbReference>